<sequence length="298" mass="32819">MNLLPPINKVFALISQEERQRKVGVPLTDATNTFAFATKASLMANIPKNPVKNSDHSNSRGQFKGNNSSGGYKGQRKERPFCIHCQYHGHTIDQCYKLHGYPPGYQPRQKDSTQASNVSANTNQVSAFLSQNASAYTEKAIVGNFLQNLDANQYQRLMYMLSTHLVASAITTSNDTSAPCTSYAIGICFSASSNVSTSLNAILSCSRHEIVDFGASRHICSNANAFVSLKSLSNSIVTLPNNMHDLPHKRMISKGDKLDQMISKGDKLDQLYIIDTTDITSIGLFVLLLIFIPFIKFL</sequence>
<dbReference type="OrthoDB" id="1751612at2759"/>
<evidence type="ECO:0000256" key="1">
    <source>
        <dbReference type="SAM" id="MobiDB-lite"/>
    </source>
</evidence>
<evidence type="ECO:0000313" key="3">
    <source>
        <dbReference type="EMBL" id="PON52071.1"/>
    </source>
</evidence>
<keyword evidence="2" id="KW-0812">Transmembrane</keyword>
<organism evidence="3 4">
    <name type="scientific">Parasponia andersonii</name>
    <name type="common">Sponia andersonii</name>
    <dbReference type="NCBI Taxonomy" id="3476"/>
    <lineage>
        <taxon>Eukaryota</taxon>
        <taxon>Viridiplantae</taxon>
        <taxon>Streptophyta</taxon>
        <taxon>Embryophyta</taxon>
        <taxon>Tracheophyta</taxon>
        <taxon>Spermatophyta</taxon>
        <taxon>Magnoliopsida</taxon>
        <taxon>eudicotyledons</taxon>
        <taxon>Gunneridae</taxon>
        <taxon>Pentapetalae</taxon>
        <taxon>rosids</taxon>
        <taxon>fabids</taxon>
        <taxon>Rosales</taxon>
        <taxon>Cannabaceae</taxon>
        <taxon>Parasponia</taxon>
    </lineage>
</organism>
<dbReference type="PANTHER" id="PTHR34222:SF99">
    <property type="entry name" value="PROTEIN, PUTATIVE-RELATED"/>
    <property type="match status" value="1"/>
</dbReference>
<feature type="region of interest" description="Disordered" evidence="1">
    <location>
        <begin position="47"/>
        <end position="73"/>
    </location>
</feature>
<proteinExistence type="predicted"/>
<keyword evidence="2" id="KW-1133">Transmembrane helix</keyword>
<keyword evidence="2" id="KW-0472">Membrane</keyword>
<dbReference type="PANTHER" id="PTHR34222">
    <property type="entry name" value="GAG_PRE-INTEGRS DOMAIN-CONTAINING PROTEIN"/>
    <property type="match status" value="1"/>
</dbReference>
<accession>A0A2P5BTF7</accession>
<evidence type="ECO:0000313" key="4">
    <source>
        <dbReference type="Proteomes" id="UP000237105"/>
    </source>
</evidence>
<dbReference type="EMBL" id="JXTB01000225">
    <property type="protein sequence ID" value="PON52071.1"/>
    <property type="molecule type" value="Genomic_DNA"/>
</dbReference>
<gene>
    <name evidence="3" type="ORF">PanWU01x14_211860</name>
</gene>
<feature type="transmembrane region" description="Helical" evidence="2">
    <location>
        <begin position="271"/>
        <end position="295"/>
    </location>
</feature>
<comment type="caution">
    <text evidence="3">The sequence shown here is derived from an EMBL/GenBank/DDBJ whole genome shotgun (WGS) entry which is preliminary data.</text>
</comment>
<dbReference type="AlphaFoldDB" id="A0A2P5BTF7"/>
<keyword evidence="4" id="KW-1185">Reference proteome</keyword>
<protein>
    <submittedName>
        <fullName evidence="3">Uncharacterized protein</fullName>
    </submittedName>
</protein>
<feature type="compositionally biased region" description="Polar residues" evidence="1">
    <location>
        <begin position="59"/>
        <end position="70"/>
    </location>
</feature>
<name>A0A2P5BTF7_PARAD</name>
<reference evidence="4" key="1">
    <citation type="submission" date="2016-06" db="EMBL/GenBank/DDBJ databases">
        <title>Parallel loss of symbiosis genes in relatives of nitrogen-fixing non-legume Parasponia.</title>
        <authorList>
            <person name="Van Velzen R."/>
            <person name="Holmer R."/>
            <person name="Bu F."/>
            <person name="Rutten L."/>
            <person name="Van Zeijl A."/>
            <person name="Liu W."/>
            <person name="Santuari L."/>
            <person name="Cao Q."/>
            <person name="Sharma T."/>
            <person name="Shen D."/>
            <person name="Roswanjaya Y."/>
            <person name="Wardhani T."/>
            <person name="Kalhor M.S."/>
            <person name="Jansen J."/>
            <person name="Van den Hoogen J."/>
            <person name="Gungor B."/>
            <person name="Hartog M."/>
            <person name="Hontelez J."/>
            <person name="Verver J."/>
            <person name="Yang W.-C."/>
            <person name="Schijlen E."/>
            <person name="Repin R."/>
            <person name="Schilthuizen M."/>
            <person name="Schranz E."/>
            <person name="Heidstra R."/>
            <person name="Miyata K."/>
            <person name="Fedorova E."/>
            <person name="Kohlen W."/>
            <person name="Bisseling T."/>
            <person name="Smit S."/>
            <person name="Geurts R."/>
        </authorList>
    </citation>
    <scope>NUCLEOTIDE SEQUENCE [LARGE SCALE GENOMIC DNA]</scope>
    <source>
        <strain evidence="4">cv. WU1-14</strain>
    </source>
</reference>
<evidence type="ECO:0000256" key="2">
    <source>
        <dbReference type="SAM" id="Phobius"/>
    </source>
</evidence>
<dbReference type="Proteomes" id="UP000237105">
    <property type="component" value="Unassembled WGS sequence"/>
</dbReference>